<reference evidence="1 2" key="1">
    <citation type="submission" date="2023-03" db="EMBL/GenBank/DDBJ databases">
        <title>High recombination rates correlate with genetic variation in Cardiocondyla obscurior ants.</title>
        <authorList>
            <person name="Errbii M."/>
        </authorList>
    </citation>
    <scope>NUCLEOTIDE SEQUENCE [LARGE SCALE GENOMIC DNA]</scope>
    <source>
        <strain evidence="1">Alpha-2009</strain>
        <tissue evidence="1">Whole body</tissue>
    </source>
</reference>
<evidence type="ECO:0000313" key="1">
    <source>
        <dbReference type="EMBL" id="KAL0131044.1"/>
    </source>
</evidence>
<evidence type="ECO:0000313" key="2">
    <source>
        <dbReference type="Proteomes" id="UP001430953"/>
    </source>
</evidence>
<organism evidence="1 2">
    <name type="scientific">Cardiocondyla obscurior</name>
    <dbReference type="NCBI Taxonomy" id="286306"/>
    <lineage>
        <taxon>Eukaryota</taxon>
        <taxon>Metazoa</taxon>
        <taxon>Ecdysozoa</taxon>
        <taxon>Arthropoda</taxon>
        <taxon>Hexapoda</taxon>
        <taxon>Insecta</taxon>
        <taxon>Pterygota</taxon>
        <taxon>Neoptera</taxon>
        <taxon>Endopterygota</taxon>
        <taxon>Hymenoptera</taxon>
        <taxon>Apocrita</taxon>
        <taxon>Aculeata</taxon>
        <taxon>Formicoidea</taxon>
        <taxon>Formicidae</taxon>
        <taxon>Myrmicinae</taxon>
        <taxon>Cardiocondyla</taxon>
    </lineage>
</organism>
<proteinExistence type="predicted"/>
<accession>A0AAW2GUS7</accession>
<comment type="caution">
    <text evidence="1">The sequence shown here is derived from an EMBL/GenBank/DDBJ whole genome shotgun (WGS) entry which is preliminary data.</text>
</comment>
<dbReference type="Proteomes" id="UP001430953">
    <property type="component" value="Unassembled WGS sequence"/>
</dbReference>
<protein>
    <submittedName>
        <fullName evidence="1">Uncharacterized protein</fullName>
    </submittedName>
</protein>
<dbReference type="AlphaFoldDB" id="A0AAW2GUS7"/>
<gene>
    <name evidence="1" type="ORF">PUN28_002558</name>
</gene>
<name>A0AAW2GUS7_9HYME</name>
<dbReference type="EMBL" id="JADYXP020000002">
    <property type="protein sequence ID" value="KAL0131044.1"/>
    <property type="molecule type" value="Genomic_DNA"/>
</dbReference>
<keyword evidence="2" id="KW-1185">Reference proteome</keyword>
<sequence length="69" mass="7561">MTRHVPSGRRRRPWKGIILRRSNVLDHHSCLAVTSLLRINTSHLRGGGGLGKASCFGGATFWIIIAALL</sequence>